<proteinExistence type="predicted"/>
<comment type="caution">
    <text evidence="2">The sequence shown here is derived from an EMBL/GenBank/DDBJ whole genome shotgun (WGS) entry which is preliminary data.</text>
</comment>
<name>A0AAV7UAL8_PLEWA</name>
<dbReference type="Proteomes" id="UP001066276">
    <property type="component" value="Chromosome 3_1"/>
</dbReference>
<protein>
    <submittedName>
        <fullName evidence="2">Uncharacterized protein</fullName>
    </submittedName>
</protein>
<evidence type="ECO:0000313" key="3">
    <source>
        <dbReference type="Proteomes" id="UP001066276"/>
    </source>
</evidence>
<evidence type="ECO:0000256" key="1">
    <source>
        <dbReference type="SAM" id="MobiDB-lite"/>
    </source>
</evidence>
<feature type="region of interest" description="Disordered" evidence="1">
    <location>
        <begin position="96"/>
        <end position="117"/>
    </location>
</feature>
<sequence>MSSTRGVEAGTFKQQSWLSEYERFRTSNNPMMSVSRDVAPFLWLLIGPATFLPPRICVHRSASAALEHPLEVQLLQSNSVEFLMMPMAEVTVAHCSSGSPRVEPPGCGGSSGGVAGR</sequence>
<reference evidence="2" key="1">
    <citation type="journal article" date="2022" name="bioRxiv">
        <title>Sequencing and chromosome-scale assembly of the giantPleurodeles waltlgenome.</title>
        <authorList>
            <person name="Brown T."/>
            <person name="Elewa A."/>
            <person name="Iarovenko S."/>
            <person name="Subramanian E."/>
            <person name="Araus A.J."/>
            <person name="Petzold A."/>
            <person name="Susuki M."/>
            <person name="Suzuki K.-i.T."/>
            <person name="Hayashi T."/>
            <person name="Toyoda A."/>
            <person name="Oliveira C."/>
            <person name="Osipova E."/>
            <person name="Leigh N.D."/>
            <person name="Simon A."/>
            <person name="Yun M.H."/>
        </authorList>
    </citation>
    <scope>NUCLEOTIDE SEQUENCE</scope>
    <source>
        <strain evidence="2">20211129_DDA</strain>
        <tissue evidence="2">Liver</tissue>
    </source>
</reference>
<evidence type="ECO:0000313" key="2">
    <source>
        <dbReference type="EMBL" id="KAJ1184772.1"/>
    </source>
</evidence>
<feature type="compositionally biased region" description="Gly residues" evidence="1">
    <location>
        <begin position="106"/>
        <end position="117"/>
    </location>
</feature>
<organism evidence="2 3">
    <name type="scientific">Pleurodeles waltl</name>
    <name type="common">Iberian ribbed newt</name>
    <dbReference type="NCBI Taxonomy" id="8319"/>
    <lineage>
        <taxon>Eukaryota</taxon>
        <taxon>Metazoa</taxon>
        <taxon>Chordata</taxon>
        <taxon>Craniata</taxon>
        <taxon>Vertebrata</taxon>
        <taxon>Euteleostomi</taxon>
        <taxon>Amphibia</taxon>
        <taxon>Batrachia</taxon>
        <taxon>Caudata</taxon>
        <taxon>Salamandroidea</taxon>
        <taxon>Salamandridae</taxon>
        <taxon>Pleurodelinae</taxon>
        <taxon>Pleurodeles</taxon>
    </lineage>
</organism>
<keyword evidence="3" id="KW-1185">Reference proteome</keyword>
<dbReference type="AlphaFoldDB" id="A0AAV7UAL8"/>
<gene>
    <name evidence="2" type="ORF">NDU88_001575</name>
</gene>
<dbReference type="EMBL" id="JANPWB010000005">
    <property type="protein sequence ID" value="KAJ1184772.1"/>
    <property type="molecule type" value="Genomic_DNA"/>
</dbReference>
<accession>A0AAV7UAL8</accession>